<comment type="caution">
    <text evidence="3">The sequence shown here is derived from an EMBL/GenBank/DDBJ whole genome shotgun (WGS) entry which is preliminary data.</text>
</comment>
<proteinExistence type="predicted"/>
<dbReference type="RefSeq" id="WP_346032940.1">
    <property type="nucleotide sequence ID" value="NZ_BAABHV010000010.1"/>
</dbReference>
<reference evidence="4" key="1">
    <citation type="journal article" date="2019" name="Int. J. Syst. Evol. Microbiol.">
        <title>The Global Catalogue of Microorganisms (GCM) 10K type strain sequencing project: providing services to taxonomists for standard genome sequencing and annotation.</title>
        <authorList>
            <consortium name="The Broad Institute Genomics Platform"/>
            <consortium name="The Broad Institute Genome Sequencing Center for Infectious Disease"/>
            <person name="Wu L."/>
            <person name="Ma J."/>
        </authorList>
    </citation>
    <scope>NUCLEOTIDE SEQUENCE [LARGE SCALE GENOMIC DNA]</scope>
    <source>
        <strain evidence="4">JCM 18014</strain>
    </source>
</reference>
<accession>A0ABP9KFX2</accession>
<evidence type="ECO:0000313" key="3">
    <source>
        <dbReference type="EMBL" id="GAA5055803.1"/>
    </source>
</evidence>
<feature type="region of interest" description="Disordered" evidence="1">
    <location>
        <begin position="29"/>
        <end position="51"/>
    </location>
</feature>
<evidence type="ECO:0000256" key="1">
    <source>
        <dbReference type="SAM" id="MobiDB-lite"/>
    </source>
</evidence>
<protein>
    <submittedName>
        <fullName evidence="3">Uncharacterized protein</fullName>
    </submittedName>
</protein>
<feature type="transmembrane region" description="Helical" evidence="2">
    <location>
        <begin position="6"/>
        <end position="23"/>
    </location>
</feature>
<evidence type="ECO:0000313" key="4">
    <source>
        <dbReference type="Proteomes" id="UP001500518"/>
    </source>
</evidence>
<keyword evidence="4" id="KW-1185">Reference proteome</keyword>
<evidence type="ECO:0000256" key="2">
    <source>
        <dbReference type="SAM" id="Phobius"/>
    </source>
</evidence>
<organism evidence="3 4">
    <name type="scientific">Erythrobacter westpacificensis</name>
    <dbReference type="NCBI Taxonomy" id="1055231"/>
    <lineage>
        <taxon>Bacteria</taxon>
        <taxon>Pseudomonadati</taxon>
        <taxon>Pseudomonadota</taxon>
        <taxon>Alphaproteobacteria</taxon>
        <taxon>Sphingomonadales</taxon>
        <taxon>Erythrobacteraceae</taxon>
        <taxon>Erythrobacter/Porphyrobacter group</taxon>
        <taxon>Erythrobacter</taxon>
    </lineage>
</organism>
<name>A0ABP9KFX2_9SPHN</name>
<keyword evidence="2" id="KW-0812">Transmembrane</keyword>
<keyword evidence="2" id="KW-0472">Membrane</keyword>
<dbReference type="EMBL" id="BAABHV010000010">
    <property type="protein sequence ID" value="GAA5055803.1"/>
    <property type="molecule type" value="Genomic_DNA"/>
</dbReference>
<keyword evidence="2" id="KW-1133">Transmembrane helix</keyword>
<gene>
    <name evidence="3" type="ORF">GCM10023208_19970</name>
</gene>
<sequence>MIDYFSIALTHGLILFACWRLLFRDDLDSESGVSGKAPRPWLRQQDDNADA</sequence>
<dbReference type="Proteomes" id="UP001500518">
    <property type="component" value="Unassembled WGS sequence"/>
</dbReference>